<sequence length="156" mass="17374">MSAIRKARMGDVKYIHKLLFDCAQRGQLLARSLSRIYGSIRDFYVVEDEAGGLMGCCALSICWEDLAEIRSLAVAEDRRGQGLGRTLVTACLDEARELGLSRVFALTYEVGFFGHMGFAQVEKNDLPQKVWTDCLNCPKFPECDETAMLIKVEAVA</sequence>
<dbReference type="AlphaFoldDB" id="S7TDY6"/>
<dbReference type="RefSeq" id="WP_020886155.1">
    <property type="nucleotide sequence ID" value="NZ_ATHI01000005.1"/>
</dbReference>
<comment type="caution">
    <text evidence="4">The sequence shown here is derived from an EMBL/GenBank/DDBJ whole genome shotgun (WGS) entry which is preliminary data.</text>
</comment>
<organism evidence="4 5">
    <name type="scientific">Alkalidesulfovibrio alkalitolerans DSM 16529</name>
    <dbReference type="NCBI Taxonomy" id="1121439"/>
    <lineage>
        <taxon>Bacteria</taxon>
        <taxon>Pseudomonadati</taxon>
        <taxon>Thermodesulfobacteriota</taxon>
        <taxon>Desulfovibrionia</taxon>
        <taxon>Desulfovibrionales</taxon>
        <taxon>Desulfovibrionaceae</taxon>
        <taxon>Alkalidesulfovibrio</taxon>
    </lineage>
</organism>
<dbReference type="InterPro" id="IPR045039">
    <property type="entry name" value="NSI-like"/>
</dbReference>
<dbReference type="CDD" id="cd04301">
    <property type="entry name" value="NAT_SF"/>
    <property type="match status" value="1"/>
</dbReference>
<dbReference type="OrthoDB" id="9793138at2"/>
<keyword evidence="1 4" id="KW-0808">Transferase</keyword>
<keyword evidence="2" id="KW-0012">Acyltransferase</keyword>
<dbReference type="Gene3D" id="3.40.630.30">
    <property type="match status" value="1"/>
</dbReference>
<evidence type="ECO:0000313" key="5">
    <source>
        <dbReference type="Proteomes" id="UP000014975"/>
    </source>
</evidence>
<dbReference type="STRING" id="1121439.dsat_2269"/>
<dbReference type="GO" id="GO:0005737">
    <property type="term" value="C:cytoplasm"/>
    <property type="evidence" value="ECO:0007669"/>
    <property type="project" value="TreeGrafter"/>
</dbReference>
<dbReference type="SUPFAM" id="SSF55729">
    <property type="entry name" value="Acyl-CoA N-acyltransferases (Nat)"/>
    <property type="match status" value="1"/>
</dbReference>
<dbReference type="GO" id="GO:0008080">
    <property type="term" value="F:N-acetyltransferase activity"/>
    <property type="evidence" value="ECO:0007669"/>
    <property type="project" value="InterPro"/>
</dbReference>
<dbReference type="Proteomes" id="UP000014975">
    <property type="component" value="Unassembled WGS sequence"/>
</dbReference>
<dbReference type="NCBIfam" id="NF005840">
    <property type="entry name" value="PRK07757.1"/>
    <property type="match status" value="1"/>
</dbReference>
<proteinExistence type="predicted"/>
<evidence type="ECO:0000256" key="1">
    <source>
        <dbReference type="ARBA" id="ARBA00022679"/>
    </source>
</evidence>
<dbReference type="PATRIC" id="fig|1121439.3.peg.658"/>
<keyword evidence="5" id="KW-1185">Reference proteome</keyword>
<dbReference type="eggNOG" id="COG1246">
    <property type="taxonomic scope" value="Bacteria"/>
</dbReference>
<gene>
    <name evidence="4" type="ORF">dsat_2269</name>
</gene>
<dbReference type="PANTHER" id="PTHR43626">
    <property type="entry name" value="ACYL-COA N-ACYLTRANSFERASE"/>
    <property type="match status" value="1"/>
</dbReference>
<accession>S7TDY6</accession>
<dbReference type="Pfam" id="PF00583">
    <property type="entry name" value="Acetyltransf_1"/>
    <property type="match status" value="1"/>
</dbReference>
<protein>
    <submittedName>
        <fullName evidence="4">GCN5-related N-acetyltransferase</fullName>
    </submittedName>
</protein>
<dbReference type="InterPro" id="IPR016181">
    <property type="entry name" value="Acyl_CoA_acyltransferase"/>
</dbReference>
<dbReference type="PROSITE" id="PS51186">
    <property type="entry name" value="GNAT"/>
    <property type="match status" value="1"/>
</dbReference>
<evidence type="ECO:0000313" key="4">
    <source>
        <dbReference type="EMBL" id="EPR34906.1"/>
    </source>
</evidence>
<evidence type="ECO:0000256" key="2">
    <source>
        <dbReference type="ARBA" id="ARBA00023315"/>
    </source>
</evidence>
<dbReference type="EMBL" id="ATHI01000005">
    <property type="protein sequence ID" value="EPR34906.1"/>
    <property type="molecule type" value="Genomic_DNA"/>
</dbReference>
<dbReference type="PANTHER" id="PTHR43626:SF4">
    <property type="entry name" value="GCN5-RELATED N-ACETYLTRANSFERASE 2, CHLOROPLASTIC"/>
    <property type="match status" value="1"/>
</dbReference>
<reference evidence="4 5" key="1">
    <citation type="journal article" date="2013" name="Genome Announc.">
        <title>Draft genome sequences for three mercury-methylating, sulfate-reducing bacteria.</title>
        <authorList>
            <person name="Brown S.D."/>
            <person name="Hurt R.A.Jr."/>
            <person name="Gilmour C.C."/>
            <person name="Elias D.A."/>
        </authorList>
    </citation>
    <scope>NUCLEOTIDE SEQUENCE [LARGE SCALE GENOMIC DNA]</scope>
    <source>
        <strain evidence="4 5">DSM 16529</strain>
    </source>
</reference>
<feature type="domain" description="N-acetyltransferase" evidence="3">
    <location>
        <begin position="2"/>
        <end position="153"/>
    </location>
</feature>
<name>S7TDY6_9BACT</name>
<evidence type="ECO:0000259" key="3">
    <source>
        <dbReference type="PROSITE" id="PS51186"/>
    </source>
</evidence>
<dbReference type="InterPro" id="IPR000182">
    <property type="entry name" value="GNAT_dom"/>
</dbReference>